<comment type="catalytic activity">
    <reaction evidence="15 16">
        <text>DNA(n) + a 2'-deoxyribonucleoside 5'-triphosphate = DNA(n+1) + diphosphate</text>
        <dbReference type="Rhea" id="RHEA:22508"/>
        <dbReference type="Rhea" id="RHEA-COMP:17339"/>
        <dbReference type="Rhea" id="RHEA-COMP:17340"/>
        <dbReference type="ChEBI" id="CHEBI:33019"/>
        <dbReference type="ChEBI" id="CHEBI:61560"/>
        <dbReference type="ChEBI" id="CHEBI:173112"/>
        <dbReference type="EC" id="2.7.7.7"/>
    </reaction>
</comment>
<evidence type="ECO:0000256" key="2">
    <source>
        <dbReference type="ARBA" id="ARBA00001946"/>
    </source>
</evidence>
<evidence type="ECO:0000256" key="13">
    <source>
        <dbReference type="ARBA" id="ARBA00022932"/>
    </source>
</evidence>
<evidence type="ECO:0000256" key="16">
    <source>
        <dbReference type="RuleBase" id="RU364087"/>
    </source>
</evidence>
<dbReference type="EMBL" id="JBBUTF010000004">
    <property type="protein sequence ID" value="MEK8025479.1"/>
    <property type="molecule type" value="Genomic_DNA"/>
</dbReference>
<dbReference type="Gene3D" id="3.30.420.10">
    <property type="entry name" value="Ribonuclease H-like superfamily/Ribonuclease H"/>
    <property type="match status" value="1"/>
</dbReference>
<comment type="cofactor">
    <cofactor evidence="1 16">
        <name>Mn(2+)</name>
        <dbReference type="ChEBI" id="CHEBI:29035"/>
    </cofactor>
</comment>
<dbReference type="SUPFAM" id="SSF53098">
    <property type="entry name" value="Ribonuclease H-like"/>
    <property type="match status" value="1"/>
</dbReference>
<evidence type="ECO:0000256" key="1">
    <source>
        <dbReference type="ARBA" id="ARBA00001936"/>
    </source>
</evidence>
<evidence type="ECO:0000256" key="9">
    <source>
        <dbReference type="ARBA" id="ARBA00022723"/>
    </source>
</evidence>
<evidence type="ECO:0000256" key="10">
    <source>
        <dbReference type="ARBA" id="ARBA00022801"/>
    </source>
</evidence>
<dbReference type="CDD" id="cd06131">
    <property type="entry name" value="DNA_pol_III_epsilon_Ecoli_like"/>
    <property type="match status" value="1"/>
</dbReference>
<dbReference type="Pfam" id="PF00929">
    <property type="entry name" value="RNase_T"/>
    <property type="match status" value="1"/>
</dbReference>
<evidence type="ECO:0000256" key="5">
    <source>
        <dbReference type="ARBA" id="ARBA00022679"/>
    </source>
</evidence>
<keyword evidence="7 16" id="KW-0235">DNA replication</keyword>
<evidence type="ECO:0000256" key="8">
    <source>
        <dbReference type="ARBA" id="ARBA00022722"/>
    </source>
</evidence>
<feature type="domain" description="Exonuclease" evidence="17">
    <location>
        <begin position="2"/>
        <end position="174"/>
    </location>
</feature>
<keyword evidence="10 16" id="KW-0378">Hydrolase</keyword>
<dbReference type="InterPro" id="IPR012337">
    <property type="entry name" value="RNaseH-like_sf"/>
</dbReference>
<dbReference type="InterPro" id="IPR036397">
    <property type="entry name" value="RNaseH_sf"/>
</dbReference>
<dbReference type="InterPro" id="IPR006054">
    <property type="entry name" value="DnaQ"/>
</dbReference>
<proteinExistence type="predicted"/>
<sequence>MRQVFFDTETTGLSPEQGDRIVEIGCVEMVNRRLTGRTLHLYLNPERKGSEEAIRIHGLTDAFLADKPVFAQVADEFLAFIEGAEVIAHNAGFDVGFFNAELRRLGKPPFHTCVAKVTDSLLMAREQFPGKANSLDALCRRLEVDNTKRTFHGALLDSELLAEVYIRLTRGQDSLVMHAGEEGGSGPADAALAADALDLTQFSLPVIEPADDECTAHARVLTELDKSSGGKTVWRRWETAAEGAPSA</sequence>
<keyword evidence="12 16" id="KW-0460">Magnesium</keyword>
<dbReference type="EC" id="2.7.7.7" evidence="3 16"/>
<evidence type="ECO:0000256" key="14">
    <source>
        <dbReference type="ARBA" id="ARBA00023211"/>
    </source>
</evidence>
<dbReference type="PANTHER" id="PTHR30231">
    <property type="entry name" value="DNA POLYMERASE III SUBUNIT EPSILON"/>
    <property type="match status" value="1"/>
</dbReference>
<dbReference type="SMART" id="SM00479">
    <property type="entry name" value="EXOIII"/>
    <property type="match status" value="1"/>
</dbReference>
<evidence type="ECO:0000256" key="4">
    <source>
        <dbReference type="ARBA" id="ARBA00020352"/>
    </source>
</evidence>
<evidence type="ECO:0000259" key="17">
    <source>
        <dbReference type="SMART" id="SM00479"/>
    </source>
</evidence>
<organism evidence="18 19">
    <name type="scientific">Pseudaquabacterium rugosum</name>
    <dbReference type="NCBI Taxonomy" id="2984194"/>
    <lineage>
        <taxon>Bacteria</taxon>
        <taxon>Pseudomonadati</taxon>
        <taxon>Pseudomonadota</taxon>
        <taxon>Betaproteobacteria</taxon>
        <taxon>Burkholderiales</taxon>
        <taxon>Sphaerotilaceae</taxon>
        <taxon>Pseudaquabacterium</taxon>
    </lineage>
</organism>
<dbReference type="Proteomes" id="UP001368500">
    <property type="component" value="Unassembled WGS sequence"/>
</dbReference>
<evidence type="ECO:0000256" key="11">
    <source>
        <dbReference type="ARBA" id="ARBA00022839"/>
    </source>
</evidence>
<dbReference type="InterPro" id="IPR006309">
    <property type="entry name" value="DnaQ_proteo"/>
</dbReference>
<dbReference type="NCBIfam" id="TIGR00573">
    <property type="entry name" value="dnaq"/>
    <property type="match status" value="1"/>
</dbReference>
<comment type="function">
    <text evidence="16">DNA polymerase III is a complex, multichain enzyme responsible for most of the replicative synthesis in bacteria. The epsilon subunit contain the editing function and is a proofreading 3'-5' exonuclease.</text>
</comment>
<comment type="cofactor">
    <cofactor evidence="2 16">
        <name>Mg(2+)</name>
        <dbReference type="ChEBI" id="CHEBI:18420"/>
    </cofactor>
</comment>
<keyword evidence="11 16" id="KW-0269">Exonuclease</keyword>
<keyword evidence="14 16" id="KW-0464">Manganese</keyword>
<dbReference type="NCBIfam" id="NF004316">
    <property type="entry name" value="PRK05711.1"/>
    <property type="match status" value="1"/>
</dbReference>
<gene>
    <name evidence="16 18" type="primary">dnaQ</name>
    <name evidence="18" type="ORF">AACH11_05840</name>
</gene>
<reference evidence="18 19" key="1">
    <citation type="submission" date="2024-04" db="EMBL/GenBank/DDBJ databases">
        <title>Novel species of the genus Ideonella isolated from streams.</title>
        <authorList>
            <person name="Lu H."/>
        </authorList>
    </citation>
    <scope>NUCLEOTIDE SEQUENCE [LARGE SCALE GENOMIC DNA]</scope>
    <source>
        <strain evidence="18 19">BYS139W</strain>
    </source>
</reference>
<evidence type="ECO:0000256" key="15">
    <source>
        <dbReference type="ARBA" id="ARBA00049244"/>
    </source>
</evidence>
<comment type="caution">
    <text evidence="18">The sequence shown here is derived from an EMBL/GenBank/DDBJ whole genome shotgun (WGS) entry which is preliminary data.</text>
</comment>
<evidence type="ECO:0000256" key="12">
    <source>
        <dbReference type="ARBA" id="ARBA00022842"/>
    </source>
</evidence>
<keyword evidence="5 16" id="KW-0808">Transferase</keyword>
<keyword evidence="9 16" id="KW-0479">Metal-binding</keyword>
<keyword evidence="6 16" id="KW-0548">Nucleotidyltransferase</keyword>
<evidence type="ECO:0000256" key="3">
    <source>
        <dbReference type="ARBA" id="ARBA00012417"/>
    </source>
</evidence>
<evidence type="ECO:0000256" key="7">
    <source>
        <dbReference type="ARBA" id="ARBA00022705"/>
    </source>
</evidence>
<dbReference type="PANTHER" id="PTHR30231:SF41">
    <property type="entry name" value="DNA POLYMERASE III SUBUNIT EPSILON"/>
    <property type="match status" value="1"/>
</dbReference>
<evidence type="ECO:0000256" key="6">
    <source>
        <dbReference type="ARBA" id="ARBA00022695"/>
    </source>
</evidence>
<evidence type="ECO:0000313" key="18">
    <source>
        <dbReference type="EMBL" id="MEK8025479.1"/>
    </source>
</evidence>
<keyword evidence="19" id="KW-1185">Reference proteome</keyword>
<dbReference type="GO" id="GO:0003887">
    <property type="term" value="F:DNA-directed DNA polymerase activity"/>
    <property type="evidence" value="ECO:0007669"/>
    <property type="project" value="UniProtKB-EC"/>
</dbReference>
<evidence type="ECO:0000313" key="19">
    <source>
        <dbReference type="Proteomes" id="UP001368500"/>
    </source>
</evidence>
<protein>
    <recommendedName>
        <fullName evidence="4 16">DNA polymerase III subunit epsilon</fullName>
        <ecNumber evidence="3 16">2.7.7.7</ecNumber>
    </recommendedName>
</protein>
<keyword evidence="8 16" id="KW-0540">Nuclease</keyword>
<dbReference type="RefSeq" id="WP_341373254.1">
    <property type="nucleotide sequence ID" value="NZ_JBBUTF010000004.1"/>
</dbReference>
<dbReference type="InterPro" id="IPR013520">
    <property type="entry name" value="Ribonucl_H"/>
</dbReference>
<name>A0ABU9B6G1_9BURK</name>
<dbReference type="NCBIfam" id="TIGR01406">
    <property type="entry name" value="dnaQ_proteo"/>
    <property type="match status" value="1"/>
</dbReference>
<comment type="subunit">
    <text evidence="16">DNA polymerase III contains a core (composed of alpha, epsilon and theta chains) that associates with a tau subunit. This core dimerizes to form the POLIII' complex. PolIII' associates with the gamma complex (composed of gamma, delta, delta', psi and chi chains) and with the beta chain to form the complete DNA polymerase III complex.</text>
</comment>
<accession>A0ABU9B6G1</accession>
<keyword evidence="13 16" id="KW-0239">DNA-directed DNA polymerase</keyword>